<dbReference type="AlphaFoldDB" id="A0A1T4VFZ4"/>
<feature type="binding site" evidence="8">
    <location>
        <position position="163"/>
    </location>
    <ligand>
        <name>ATP</name>
        <dbReference type="ChEBI" id="CHEBI:30616"/>
    </ligand>
</feature>
<dbReference type="InterPro" id="IPR038454">
    <property type="entry name" value="DnaA_N_sf"/>
</dbReference>
<sequence>MLDTLTSNWNQILEFLKTEYDIQEIAINTWLSPLSVYSVDGNNLTLAYDDDNSMKIKYVNDKYKDFLKMAINDVVGKEFNISICSKSSLKEDISNLSSDMNNSSLVNEQKLSYSNINQKYTFDSFIVGPNNNIAQAASLAVAESPGEIYNPLFIYGGAGLGKTHLMHAIGNYIINNNPNKKVLYASSEEFTNELVSIIRNDNQNQSAINDFREKYRSVDVLLIDDIQFIIGKERTQEEFFHTFNTLFLAKKQIVISSDKPPKDMELLEERLSSRFSNGLTVDIQKPEYETRLAILTKKAEIEHLNIPKEVFNYVVENITSNVRDLEGALTKIVAFSKLSNQNITLEFSENVLSDVINPTQKTITIDLIINTVAEHFSIKKEDIVSKKKNADIAYPRQIVMYLSRILTDETYSNIAKALNRKDHSTIIHGADKIDLDIKNNPQTKDLIDIITKKINPN</sequence>
<dbReference type="RefSeq" id="WP_078765711.1">
    <property type="nucleotide sequence ID" value="NZ_FUXZ01000004.1"/>
</dbReference>
<dbReference type="FunFam" id="1.10.8.60:FF:000003">
    <property type="entry name" value="Chromosomal replication initiator protein DnaA"/>
    <property type="match status" value="1"/>
</dbReference>
<keyword evidence="6 8" id="KW-0446">Lipid-binding</keyword>
<evidence type="ECO:0000256" key="10">
    <source>
        <dbReference type="RuleBase" id="RU000577"/>
    </source>
</evidence>
<dbReference type="GO" id="GO:0006275">
    <property type="term" value="P:regulation of DNA replication"/>
    <property type="evidence" value="ECO:0007669"/>
    <property type="project" value="UniProtKB-UniRule"/>
</dbReference>
<dbReference type="GO" id="GO:0005886">
    <property type="term" value="C:plasma membrane"/>
    <property type="evidence" value="ECO:0007669"/>
    <property type="project" value="TreeGrafter"/>
</dbReference>
<keyword evidence="15" id="KW-1185">Reference proteome</keyword>
<keyword evidence="3 8" id="KW-0235">DNA replication</keyword>
<dbReference type="FunFam" id="3.40.50.300:FF:000668">
    <property type="entry name" value="Chromosomal replication initiator protein DnaA"/>
    <property type="match status" value="1"/>
</dbReference>
<dbReference type="HAMAP" id="MF_00377">
    <property type="entry name" value="DnaA_bact"/>
    <property type="match status" value="1"/>
</dbReference>
<evidence type="ECO:0000313" key="14">
    <source>
        <dbReference type="EMBL" id="SKA63451.1"/>
    </source>
</evidence>
<dbReference type="PANTHER" id="PTHR30050">
    <property type="entry name" value="CHROMOSOMAL REPLICATION INITIATOR PROTEIN DNAA"/>
    <property type="match status" value="1"/>
</dbReference>
<evidence type="ECO:0000259" key="13">
    <source>
        <dbReference type="SMART" id="SM00760"/>
    </source>
</evidence>
<keyword evidence="4 8" id="KW-0547">Nucleotide-binding</keyword>
<evidence type="ECO:0000313" key="15">
    <source>
        <dbReference type="Proteomes" id="UP000190814"/>
    </source>
</evidence>
<organism evidence="14 15">
    <name type="scientific">Eubacterium uniforme</name>
    <dbReference type="NCBI Taxonomy" id="39495"/>
    <lineage>
        <taxon>Bacteria</taxon>
        <taxon>Bacillati</taxon>
        <taxon>Bacillota</taxon>
        <taxon>Clostridia</taxon>
        <taxon>Eubacteriales</taxon>
        <taxon>Eubacteriaceae</taxon>
        <taxon>Eubacterium</taxon>
    </lineage>
</organism>
<dbReference type="SUPFAM" id="SSF52540">
    <property type="entry name" value="P-loop containing nucleoside triphosphate hydrolases"/>
    <property type="match status" value="1"/>
</dbReference>
<feature type="domain" description="Chromosomal replication initiator DnaA C-terminal" evidence="13">
    <location>
        <begin position="364"/>
        <end position="433"/>
    </location>
</feature>
<dbReference type="InterPro" id="IPR027417">
    <property type="entry name" value="P-loop_NTPase"/>
</dbReference>
<dbReference type="SUPFAM" id="SSF48295">
    <property type="entry name" value="TrpR-like"/>
    <property type="match status" value="1"/>
</dbReference>
<dbReference type="Pfam" id="PF00308">
    <property type="entry name" value="Bac_DnaA"/>
    <property type="match status" value="1"/>
</dbReference>
<dbReference type="SMART" id="SM00382">
    <property type="entry name" value="AAA"/>
    <property type="match status" value="1"/>
</dbReference>
<dbReference type="PROSITE" id="PS01008">
    <property type="entry name" value="DNAA"/>
    <property type="match status" value="1"/>
</dbReference>
<dbReference type="GO" id="GO:0005737">
    <property type="term" value="C:cytoplasm"/>
    <property type="evidence" value="ECO:0007669"/>
    <property type="project" value="UniProtKB-SubCell"/>
</dbReference>
<evidence type="ECO:0000256" key="3">
    <source>
        <dbReference type="ARBA" id="ARBA00022705"/>
    </source>
</evidence>
<dbReference type="SMART" id="SM00760">
    <property type="entry name" value="Bac_DnaA_C"/>
    <property type="match status" value="1"/>
</dbReference>
<evidence type="ECO:0000256" key="9">
    <source>
        <dbReference type="NCBIfam" id="TIGR00362"/>
    </source>
</evidence>
<feature type="region of interest" description="Domain I, interacts with DnaA modulators" evidence="8">
    <location>
        <begin position="1"/>
        <end position="93"/>
    </location>
</feature>
<dbReference type="InterPro" id="IPR020591">
    <property type="entry name" value="Chromosome_initiator_DnaA-like"/>
</dbReference>
<dbReference type="InterPro" id="IPR001957">
    <property type="entry name" value="Chromosome_initiator_DnaA"/>
</dbReference>
<evidence type="ECO:0000256" key="7">
    <source>
        <dbReference type="ARBA" id="ARBA00023125"/>
    </source>
</evidence>
<dbReference type="GO" id="GO:0005524">
    <property type="term" value="F:ATP binding"/>
    <property type="evidence" value="ECO:0007669"/>
    <property type="project" value="UniProtKB-UniRule"/>
</dbReference>
<dbReference type="Proteomes" id="UP000190814">
    <property type="component" value="Unassembled WGS sequence"/>
</dbReference>
<comment type="domain">
    <text evidence="8">Domain I is involved in oligomerization and binding regulators, domain II is flexibile and of varying length in different bacteria, domain III forms the AAA+ region, while domain IV binds dsDNA.</text>
</comment>
<keyword evidence="5 8" id="KW-0067">ATP-binding</keyword>
<feature type="domain" description="AAA+ ATPase" evidence="12">
    <location>
        <begin position="148"/>
        <end position="282"/>
    </location>
</feature>
<dbReference type="Gene3D" id="1.10.1750.10">
    <property type="match status" value="1"/>
</dbReference>
<dbReference type="Gene3D" id="3.30.300.180">
    <property type="match status" value="1"/>
</dbReference>
<accession>A0A1T4VFZ4</accession>
<dbReference type="Gene3D" id="1.10.8.60">
    <property type="match status" value="1"/>
</dbReference>
<dbReference type="PANTHER" id="PTHR30050:SF2">
    <property type="entry name" value="CHROMOSOMAL REPLICATION INITIATOR PROTEIN DNAA"/>
    <property type="match status" value="1"/>
</dbReference>
<evidence type="ECO:0000256" key="2">
    <source>
        <dbReference type="ARBA" id="ARBA00022490"/>
    </source>
</evidence>
<feature type="binding site" evidence="8">
    <location>
        <position position="162"/>
    </location>
    <ligand>
        <name>ATP</name>
        <dbReference type="ChEBI" id="CHEBI:30616"/>
    </ligand>
</feature>
<dbReference type="Pfam" id="PF08299">
    <property type="entry name" value="Bac_DnaA_C"/>
    <property type="match status" value="1"/>
</dbReference>
<evidence type="ECO:0000256" key="6">
    <source>
        <dbReference type="ARBA" id="ARBA00023121"/>
    </source>
</evidence>
<dbReference type="OrthoDB" id="9807019at2"/>
<dbReference type="InterPro" id="IPR013159">
    <property type="entry name" value="DnaA_C"/>
</dbReference>
<comment type="subcellular location">
    <subcellularLocation>
        <location evidence="8">Cytoplasm</location>
    </subcellularLocation>
</comment>
<feature type="binding site" evidence="8">
    <location>
        <position position="159"/>
    </location>
    <ligand>
        <name>ATP</name>
        <dbReference type="ChEBI" id="CHEBI:30616"/>
    </ligand>
</feature>
<dbReference type="InterPro" id="IPR013317">
    <property type="entry name" value="DnaA_dom"/>
</dbReference>
<name>A0A1T4VFZ4_9FIRM</name>
<dbReference type="EMBL" id="FUXZ01000004">
    <property type="protein sequence ID" value="SKA63451.1"/>
    <property type="molecule type" value="Genomic_DNA"/>
</dbReference>
<feature type="region of interest" description="Domain IV, binds dsDNA" evidence="8">
    <location>
        <begin position="337"/>
        <end position="457"/>
    </location>
</feature>
<comment type="caution">
    <text evidence="8">Lacks conserved residue(s) required for the propagation of feature annotation.</text>
</comment>
<dbReference type="GO" id="GO:0008289">
    <property type="term" value="F:lipid binding"/>
    <property type="evidence" value="ECO:0007669"/>
    <property type="project" value="UniProtKB-KW"/>
</dbReference>
<dbReference type="CDD" id="cd00009">
    <property type="entry name" value="AAA"/>
    <property type="match status" value="1"/>
</dbReference>
<evidence type="ECO:0000256" key="11">
    <source>
        <dbReference type="RuleBase" id="RU004227"/>
    </source>
</evidence>
<comment type="subunit">
    <text evidence="8">Oligomerizes as a right-handed, spiral filament on DNA at oriC.</text>
</comment>
<evidence type="ECO:0000259" key="12">
    <source>
        <dbReference type="SMART" id="SM00382"/>
    </source>
</evidence>
<keyword evidence="7 8" id="KW-0238">DNA-binding</keyword>
<dbReference type="GO" id="GO:0006270">
    <property type="term" value="P:DNA replication initiation"/>
    <property type="evidence" value="ECO:0007669"/>
    <property type="project" value="UniProtKB-UniRule"/>
</dbReference>
<dbReference type="STRING" id="39495.SAMN02745111_00833"/>
<feature type="binding site" evidence="8">
    <location>
        <position position="161"/>
    </location>
    <ligand>
        <name>ATP</name>
        <dbReference type="ChEBI" id="CHEBI:30616"/>
    </ligand>
</feature>
<gene>
    <name evidence="8" type="primary">dnaA</name>
    <name evidence="14" type="ORF">SAMN02745111_00833</name>
</gene>
<dbReference type="InterPro" id="IPR018312">
    <property type="entry name" value="Chromosome_initiator_DnaA_CS"/>
</dbReference>
<dbReference type="InterPro" id="IPR010921">
    <property type="entry name" value="Trp_repressor/repl_initiator"/>
</dbReference>
<keyword evidence="2 8" id="KW-0963">Cytoplasm</keyword>
<dbReference type="GO" id="GO:0003688">
    <property type="term" value="F:DNA replication origin binding"/>
    <property type="evidence" value="ECO:0007669"/>
    <property type="project" value="UniProtKB-UniRule"/>
</dbReference>
<comment type="function">
    <text evidence="8 10">Plays an essential role in the initiation and regulation of chromosomal replication. ATP-DnaA binds to the origin of replication (oriC) to initiate formation of the DNA replication initiation complex once per cell cycle. Binds the DnaA box (a 9 base pair repeat at the origin) and separates the double-stranded (ds)DNA. Forms a right-handed helical filament on oriC DNA; dsDNA binds to the exterior of the filament while single-stranded (ss)DNA is stabiized in the filament's interior. The ATP-DnaA-oriC complex binds and stabilizes one strand of the AT-rich DNA unwinding element (DUE), permitting loading of DNA polymerase. After initiation quickly degrades to an ADP-DnaA complex that is not apt for DNA replication. Binds acidic phospholipids.</text>
</comment>
<dbReference type="InterPro" id="IPR003593">
    <property type="entry name" value="AAA+_ATPase"/>
</dbReference>
<dbReference type="PRINTS" id="PR00051">
    <property type="entry name" value="DNAA"/>
</dbReference>
<dbReference type="NCBIfam" id="TIGR00362">
    <property type="entry name" value="DnaA"/>
    <property type="match status" value="1"/>
</dbReference>
<dbReference type="CDD" id="cd06571">
    <property type="entry name" value="Bac_DnaA_C"/>
    <property type="match status" value="1"/>
</dbReference>
<dbReference type="Gene3D" id="3.40.50.300">
    <property type="entry name" value="P-loop containing nucleotide triphosphate hydrolases"/>
    <property type="match status" value="1"/>
</dbReference>
<proteinExistence type="inferred from homology"/>
<evidence type="ECO:0000256" key="1">
    <source>
        <dbReference type="ARBA" id="ARBA00006583"/>
    </source>
</evidence>
<evidence type="ECO:0000256" key="8">
    <source>
        <dbReference type="HAMAP-Rule" id="MF_00377"/>
    </source>
</evidence>
<evidence type="ECO:0000256" key="4">
    <source>
        <dbReference type="ARBA" id="ARBA00022741"/>
    </source>
</evidence>
<protein>
    <recommendedName>
        <fullName evidence="8 9">Chromosomal replication initiator protein DnaA</fullName>
    </recommendedName>
</protein>
<comment type="similarity">
    <text evidence="1 8 11">Belongs to the DnaA family.</text>
</comment>
<evidence type="ECO:0000256" key="5">
    <source>
        <dbReference type="ARBA" id="ARBA00022840"/>
    </source>
</evidence>
<reference evidence="14 15" key="1">
    <citation type="submission" date="2017-02" db="EMBL/GenBank/DDBJ databases">
        <authorList>
            <person name="Peterson S.W."/>
        </authorList>
    </citation>
    <scope>NUCLEOTIDE SEQUENCE [LARGE SCALE GENOMIC DNA]</scope>
    <source>
        <strain evidence="14 15">ATCC 35992</strain>
    </source>
</reference>